<dbReference type="GO" id="GO:0016887">
    <property type="term" value="F:ATP hydrolysis activity"/>
    <property type="evidence" value="ECO:0007669"/>
    <property type="project" value="InterPro"/>
</dbReference>
<gene>
    <name evidence="2" type="ORF">IAB27_07965</name>
</gene>
<keyword evidence="2" id="KW-0067">ATP-binding</keyword>
<accession>A0A9D0ZSS0</accession>
<proteinExistence type="predicted"/>
<dbReference type="PANTHER" id="PTHR40396:SF1">
    <property type="entry name" value="ATPASE AAA-TYPE CORE DOMAIN-CONTAINING PROTEIN"/>
    <property type="match status" value="1"/>
</dbReference>
<evidence type="ECO:0000313" key="3">
    <source>
        <dbReference type="Proteomes" id="UP000886786"/>
    </source>
</evidence>
<dbReference type="Gene3D" id="3.40.50.300">
    <property type="entry name" value="P-loop containing nucleotide triphosphate hydrolases"/>
    <property type="match status" value="1"/>
</dbReference>
<dbReference type="InterPro" id="IPR003959">
    <property type="entry name" value="ATPase_AAA_core"/>
</dbReference>
<name>A0A9D0ZSS0_9FIRM</name>
<keyword evidence="2" id="KW-0547">Nucleotide-binding</keyword>
<evidence type="ECO:0000313" key="2">
    <source>
        <dbReference type="EMBL" id="HIQ91528.1"/>
    </source>
</evidence>
<dbReference type="GO" id="GO:0005524">
    <property type="term" value="F:ATP binding"/>
    <property type="evidence" value="ECO:0007669"/>
    <property type="project" value="UniProtKB-KW"/>
</dbReference>
<dbReference type="Pfam" id="PF13304">
    <property type="entry name" value="AAA_21"/>
    <property type="match status" value="1"/>
</dbReference>
<comment type="caution">
    <text evidence="2">The sequence shown here is derived from an EMBL/GenBank/DDBJ whole genome shotgun (WGS) entry which is preliminary data.</text>
</comment>
<dbReference type="SUPFAM" id="SSF52540">
    <property type="entry name" value="P-loop containing nucleoside triphosphate hydrolases"/>
    <property type="match status" value="1"/>
</dbReference>
<dbReference type="InterPro" id="IPR027417">
    <property type="entry name" value="P-loop_NTPase"/>
</dbReference>
<sequence>MLLEFSVTNFLSFKNKVTFSMLGNSSNVLEDNFCLKRNKKILKTAAIYGANASGKTNLFYVLKAVVSMLANSNNSNPNSPLPITPYKLDKKSKKSPSEFEIKFIAEEIEYVYGFKADYKQIYEEYLYSYPEGKQTKIFDRTNVNKYSFTAREKNKLKEIEIKNTPNKFFLATATAWNYDKTKPAYEFLTNNIVVCFSVENLKRIALKKYDDDQDEKLKTFALNFLEQADMNIIDYEVTKFDLSEGFFSKISENSLPSELLTTYQVNFTHKGENEGKLSFDEESKGTQILFYLIPFIAQSINDSSVLIIDELDRSLHPYLTRKIIELFNNKEINKKSSQLIFNTHDTNLLNLDILRRDQIWFTEKDNQTGYSDLYCLSDFSVRKDENIEKGYMLGKYGAVPFIQSDINLWDINEIEK</sequence>
<protein>
    <submittedName>
        <fullName evidence="2">ATP-binding protein</fullName>
    </submittedName>
</protein>
<reference evidence="2" key="2">
    <citation type="journal article" date="2021" name="PeerJ">
        <title>Extensive microbial diversity within the chicken gut microbiome revealed by metagenomics and culture.</title>
        <authorList>
            <person name="Gilroy R."/>
            <person name="Ravi A."/>
            <person name="Getino M."/>
            <person name="Pursley I."/>
            <person name="Horton D.L."/>
            <person name="Alikhan N.F."/>
            <person name="Baker D."/>
            <person name="Gharbi K."/>
            <person name="Hall N."/>
            <person name="Watson M."/>
            <person name="Adriaenssens E.M."/>
            <person name="Foster-Nyarko E."/>
            <person name="Jarju S."/>
            <person name="Secka A."/>
            <person name="Antonio M."/>
            <person name="Oren A."/>
            <person name="Chaudhuri R.R."/>
            <person name="La Ragione R."/>
            <person name="Hildebrand F."/>
            <person name="Pallen M.J."/>
        </authorList>
    </citation>
    <scope>NUCLEOTIDE SEQUENCE</scope>
    <source>
        <strain evidence="2">CHK147-3167</strain>
    </source>
</reference>
<organism evidence="2 3">
    <name type="scientific">Candidatus Coprosoma intestinipullorum</name>
    <dbReference type="NCBI Taxonomy" id="2840752"/>
    <lineage>
        <taxon>Bacteria</taxon>
        <taxon>Bacillati</taxon>
        <taxon>Bacillota</taxon>
        <taxon>Bacillota incertae sedis</taxon>
        <taxon>Candidatus Coprosoma</taxon>
    </lineage>
</organism>
<dbReference type="PANTHER" id="PTHR40396">
    <property type="entry name" value="ATPASE-LIKE PROTEIN"/>
    <property type="match status" value="1"/>
</dbReference>
<feature type="domain" description="ATPase AAA-type core" evidence="1">
    <location>
        <begin position="46"/>
        <end position="350"/>
    </location>
</feature>
<dbReference type="Proteomes" id="UP000886786">
    <property type="component" value="Unassembled WGS sequence"/>
</dbReference>
<dbReference type="AlphaFoldDB" id="A0A9D0ZSS0"/>
<evidence type="ECO:0000259" key="1">
    <source>
        <dbReference type="Pfam" id="PF13304"/>
    </source>
</evidence>
<reference evidence="2" key="1">
    <citation type="submission" date="2020-10" db="EMBL/GenBank/DDBJ databases">
        <authorList>
            <person name="Gilroy R."/>
        </authorList>
    </citation>
    <scope>NUCLEOTIDE SEQUENCE</scope>
    <source>
        <strain evidence="2">CHK147-3167</strain>
    </source>
</reference>
<dbReference type="EMBL" id="DVFV01000137">
    <property type="protein sequence ID" value="HIQ91528.1"/>
    <property type="molecule type" value="Genomic_DNA"/>
</dbReference>